<gene>
    <name evidence="2" type="ORF">EDB81DRAFT_931519</name>
</gene>
<evidence type="ECO:0000313" key="2">
    <source>
        <dbReference type="EMBL" id="KAH7153100.1"/>
    </source>
</evidence>
<reference evidence="2" key="1">
    <citation type="journal article" date="2021" name="Nat. Commun.">
        <title>Genetic determinants of endophytism in the Arabidopsis root mycobiome.</title>
        <authorList>
            <person name="Mesny F."/>
            <person name="Miyauchi S."/>
            <person name="Thiergart T."/>
            <person name="Pickel B."/>
            <person name="Atanasova L."/>
            <person name="Karlsson M."/>
            <person name="Huettel B."/>
            <person name="Barry K.W."/>
            <person name="Haridas S."/>
            <person name="Chen C."/>
            <person name="Bauer D."/>
            <person name="Andreopoulos W."/>
            <person name="Pangilinan J."/>
            <person name="LaButti K."/>
            <person name="Riley R."/>
            <person name="Lipzen A."/>
            <person name="Clum A."/>
            <person name="Drula E."/>
            <person name="Henrissat B."/>
            <person name="Kohler A."/>
            <person name="Grigoriev I.V."/>
            <person name="Martin F.M."/>
            <person name="Hacquard S."/>
        </authorList>
    </citation>
    <scope>NUCLEOTIDE SEQUENCE</scope>
    <source>
        <strain evidence="2">MPI-CAGE-AT-0147</strain>
    </source>
</reference>
<keyword evidence="1" id="KW-0732">Signal</keyword>
<sequence length="546" mass="62056">SIYLYTLHTTSCALLLALCNFTQVTYTSLCASISLNCYTRSLSNSFPYIYTMDPFNRLPSELRAMILLSLSTRVQVVNASQASPALYQQRKQSRLAIVKPFIRDELPGDLLRDAVAIVTFPKGDGLSRDEEADLASAHLAQWGRKQLPDPFEEHQACALLDIDALVDRLRLFMDDYIDKATSSYLPRAYASLPHWSHPSYSRYLTKPDAKDGVLVRSLRPEERVRLTRAFLRYELTCKMNPLRPSASNRLWRDTLDWAWWELATYEALGTKEGETSGDELENPEALQCVHEYLRTLYGALMARISASTGADIKLPASSCPTEHPDGLLFPDTLQFHPEIYMQDDEPQAIFGVRHSYVDRLAGGGFNLAMAMLTSDMASCSEFLQCFYDEVTIQHPERAPYGCRVDRLSPYIDPGLYHLSTYGSPLCLKMMPSFLANSGDNYLSHAFRRVYRQRAWAFLDDEGLYPKEVSLPTTEDFETSELQLRRRYGMPLTARGRGRGIVDKMRMGVFLSPNRKALKRGVREYPVLAETVKGDLWDRHVVACPRL</sequence>
<keyword evidence="3" id="KW-1185">Reference proteome</keyword>
<accession>A0A9P9JB45</accession>
<feature type="non-terminal residue" evidence="2">
    <location>
        <position position="1"/>
    </location>
</feature>
<proteinExistence type="predicted"/>
<protein>
    <submittedName>
        <fullName evidence="2">Uncharacterized protein</fullName>
    </submittedName>
</protein>
<dbReference type="EMBL" id="JAGMUV010000006">
    <property type="protein sequence ID" value="KAH7153100.1"/>
    <property type="molecule type" value="Genomic_DNA"/>
</dbReference>
<dbReference type="AlphaFoldDB" id="A0A9P9JB45"/>
<name>A0A9P9JB45_9HYPO</name>
<dbReference type="OrthoDB" id="4636359at2759"/>
<evidence type="ECO:0000256" key="1">
    <source>
        <dbReference type="SAM" id="SignalP"/>
    </source>
</evidence>
<comment type="caution">
    <text evidence="2">The sequence shown here is derived from an EMBL/GenBank/DDBJ whole genome shotgun (WGS) entry which is preliminary data.</text>
</comment>
<organism evidence="2 3">
    <name type="scientific">Dactylonectria macrodidyma</name>
    <dbReference type="NCBI Taxonomy" id="307937"/>
    <lineage>
        <taxon>Eukaryota</taxon>
        <taxon>Fungi</taxon>
        <taxon>Dikarya</taxon>
        <taxon>Ascomycota</taxon>
        <taxon>Pezizomycotina</taxon>
        <taxon>Sordariomycetes</taxon>
        <taxon>Hypocreomycetidae</taxon>
        <taxon>Hypocreales</taxon>
        <taxon>Nectriaceae</taxon>
        <taxon>Dactylonectria</taxon>
    </lineage>
</organism>
<feature type="chain" id="PRO_5040265741" evidence="1">
    <location>
        <begin position="28"/>
        <end position="546"/>
    </location>
</feature>
<dbReference type="Proteomes" id="UP000738349">
    <property type="component" value="Unassembled WGS sequence"/>
</dbReference>
<evidence type="ECO:0000313" key="3">
    <source>
        <dbReference type="Proteomes" id="UP000738349"/>
    </source>
</evidence>
<feature type="signal peptide" evidence="1">
    <location>
        <begin position="1"/>
        <end position="27"/>
    </location>
</feature>